<dbReference type="EMBL" id="CP061035">
    <property type="protein sequence ID" value="QQV76753.1"/>
    <property type="molecule type" value="Genomic_DNA"/>
</dbReference>
<dbReference type="Proteomes" id="UP000595894">
    <property type="component" value="Chromosome"/>
</dbReference>
<sequence length="90" mass="9990">MAEDRLDIDMKTLEDDIDQQQVEFEGEVEDERYLFAVQYSVLEAISATIPDGDALAIFKAHTDEIADAALVALGRDPDSDTIVISEDDLE</sequence>
<gene>
    <name evidence="1" type="ORF">H5J25_15245</name>
</gene>
<name>A0A974S3P3_9SPHN</name>
<keyword evidence="2" id="KW-1185">Reference proteome</keyword>
<dbReference type="AlphaFoldDB" id="A0A974S3P3"/>
<evidence type="ECO:0000313" key="2">
    <source>
        <dbReference type="Proteomes" id="UP000595894"/>
    </source>
</evidence>
<evidence type="ECO:0000313" key="1">
    <source>
        <dbReference type="EMBL" id="QQV76753.1"/>
    </source>
</evidence>
<accession>A0A974S3P3</accession>
<protein>
    <submittedName>
        <fullName evidence="1">DUF1488 family protein</fullName>
    </submittedName>
</protein>
<organism evidence="1 2">
    <name type="scientific">Sphingomonas aliaeris</name>
    <dbReference type="NCBI Taxonomy" id="2759526"/>
    <lineage>
        <taxon>Bacteria</taxon>
        <taxon>Pseudomonadati</taxon>
        <taxon>Pseudomonadota</taxon>
        <taxon>Alphaproteobacteria</taxon>
        <taxon>Sphingomonadales</taxon>
        <taxon>Sphingomonadaceae</taxon>
        <taxon>Sphingomonas</taxon>
    </lineage>
</organism>
<proteinExistence type="predicted"/>
<dbReference type="KEGG" id="sari:H5J25_15245"/>
<reference evidence="2" key="1">
    <citation type="submission" date="2020-09" db="EMBL/GenBank/DDBJ databases">
        <title>Sphingomonas sp., a new species isolated from pork steak.</title>
        <authorList>
            <person name="Heidler von Heilborn D."/>
        </authorList>
    </citation>
    <scope>NUCLEOTIDE SEQUENCE [LARGE SCALE GENOMIC DNA]</scope>
</reference>
<dbReference type="RefSeq" id="WP_202092490.1">
    <property type="nucleotide sequence ID" value="NZ_CP061035.1"/>
</dbReference>